<proteinExistence type="predicted"/>
<dbReference type="Gene3D" id="3.30.460.10">
    <property type="entry name" value="Beta Polymerase, domain 2"/>
    <property type="match status" value="1"/>
</dbReference>
<dbReference type="PANTHER" id="PTHR43449:SF3">
    <property type="entry name" value="POLYMERASE NUCLEOTIDYL TRANSFERASE DOMAIN-CONTAINING PROTEIN"/>
    <property type="match status" value="1"/>
</dbReference>
<feature type="domain" description="Polymerase nucleotidyl transferase" evidence="1">
    <location>
        <begin position="29"/>
        <end position="103"/>
    </location>
</feature>
<accession>X1CKJ8</accession>
<dbReference type="Pfam" id="PF01909">
    <property type="entry name" value="NTP_transf_2"/>
    <property type="match status" value="1"/>
</dbReference>
<protein>
    <recommendedName>
        <fullName evidence="1">Polymerase nucleotidyl transferase domain-containing protein</fullName>
    </recommendedName>
</protein>
<evidence type="ECO:0000313" key="2">
    <source>
        <dbReference type="EMBL" id="GAH08916.1"/>
    </source>
</evidence>
<dbReference type="InterPro" id="IPR002934">
    <property type="entry name" value="Polymerase_NTP_transf_dom"/>
</dbReference>
<dbReference type="EMBL" id="BART01036235">
    <property type="protein sequence ID" value="GAH08916.1"/>
    <property type="molecule type" value="Genomic_DNA"/>
</dbReference>
<evidence type="ECO:0000259" key="1">
    <source>
        <dbReference type="Pfam" id="PF01909"/>
    </source>
</evidence>
<gene>
    <name evidence="2" type="ORF">S01H4_61201</name>
</gene>
<feature type="non-terminal residue" evidence="2">
    <location>
        <position position="1"/>
    </location>
</feature>
<sequence>RSMCKLCSEDYPISRNDIKESLKGFLHAIVNQFSIDKVILFGSYARGDFHENSDIDLIIVGIFKERFFDRIGKILDLVPNDLNIEPFVYTKEEFEKMRENGNPFIITAVSEGVQLI</sequence>
<name>X1CKJ8_9ZZZZ</name>
<dbReference type="AlphaFoldDB" id="X1CKJ8"/>
<organism evidence="2">
    <name type="scientific">marine sediment metagenome</name>
    <dbReference type="NCBI Taxonomy" id="412755"/>
    <lineage>
        <taxon>unclassified sequences</taxon>
        <taxon>metagenomes</taxon>
        <taxon>ecological metagenomes</taxon>
    </lineage>
</organism>
<dbReference type="PANTHER" id="PTHR43449">
    <property type="entry name" value="NUCLEOTIDYLTRANSFERASE"/>
    <property type="match status" value="1"/>
</dbReference>
<dbReference type="GO" id="GO:0016779">
    <property type="term" value="F:nucleotidyltransferase activity"/>
    <property type="evidence" value="ECO:0007669"/>
    <property type="project" value="InterPro"/>
</dbReference>
<comment type="caution">
    <text evidence="2">The sequence shown here is derived from an EMBL/GenBank/DDBJ whole genome shotgun (WGS) entry which is preliminary data.</text>
</comment>
<reference evidence="2" key="1">
    <citation type="journal article" date="2014" name="Front. Microbiol.">
        <title>High frequency of phylogenetically diverse reductive dehalogenase-homologous genes in deep subseafloor sedimentary metagenomes.</title>
        <authorList>
            <person name="Kawai M."/>
            <person name="Futagami T."/>
            <person name="Toyoda A."/>
            <person name="Takaki Y."/>
            <person name="Nishi S."/>
            <person name="Hori S."/>
            <person name="Arai W."/>
            <person name="Tsubouchi T."/>
            <person name="Morono Y."/>
            <person name="Uchiyama I."/>
            <person name="Ito T."/>
            <person name="Fujiyama A."/>
            <person name="Inagaki F."/>
            <person name="Takami H."/>
        </authorList>
    </citation>
    <scope>NUCLEOTIDE SEQUENCE</scope>
    <source>
        <strain evidence="2">Expedition CK06-06</strain>
    </source>
</reference>
<dbReference type="CDD" id="cd05403">
    <property type="entry name" value="NT_KNTase_like"/>
    <property type="match status" value="1"/>
</dbReference>
<dbReference type="InterPro" id="IPR043519">
    <property type="entry name" value="NT_sf"/>
</dbReference>
<dbReference type="SUPFAM" id="SSF81301">
    <property type="entry name" value="Nucleotidyltransferase"/>
    <property type="match status" value="1"/>
</dbReference>